<sequence>MQLLTYPESHPIQVKLDWLELLCLSKPYFVLRISELRNTLENLESFTSTDIGEEDAEVENEIQRLINQYQQRSQILQDSYPFTYEEDSQCLVLKGDNLEDLSADKHIYLYCLYFSHMSASRLFSGLSGPTNQQRDFMQVAATIAFAGYLQGHSISFGWPRPDSSTFYEALKRAIRLIGEGHLKPFEQVNRYLQTIDHKDAGIDVIAWKNCNPHDNFPGGKIIYFAQVASGNNWRSKAVKEDIARIQNHWLSQRIYRITDAIVIPFDFESDDESVNHDQISLYADEFGAILHRLRIPTYFRQGLQLLTNNPELLIERGDDVNNIRQYVMLTTSTLQAEAA</sequence>
<organism evidence="1 2">
    <name type="scientific">Klebsiella pneumoniae</name>
    <dbReference type="NCBI Taxonomy" id="573"/>
    <lineage>
        <taxon>Bacteria</taxon>
        <taxon>Pseudomonadati</taxon>
        <taxon>Pseudomonadota</taxon>
        <taxon>Gammaproteobacteria</taxon>
        <taxon>Enterobacterales</taxon>
        <taxon>Enterobacteriaceae</taxon>
        <taxon>Klebsiella/Raoultella group</taxon>
        <taxon>Klebsiella</taxon>
        <taxon>Klebsiella pneumoniae complex</taxon>
    </lineage>
</organism>
<protein>
    <submittedName>
        <fullName evidence="1">Uncharacterized protein</fullName>
    </submittedName>
</protein>
<dbReference type="AlphaFoldDB" id="A0A3P2EIX7"/>
<dbReference type="RefSeq" id="WP_074189154.1">
    <property type="nucleotide sequence ID" value="NZ_BIJY01000011.1"/>
</dbReference>
<name>A0A3P2EIX7_KLEPN</name>
<dbReference type="Proteomes" id="UP000272440">
    <property type="component" value="Unassembled WGS sequence"/>
</dbReference>
<comment type="caution">
    <text evidence="1">The sequence shown here is derived from an EMBL/GenBank/DDBJ whole genome shotgun (WGS) entry which is preliminary data.</text>
</comment>
<proteinExistence type="predicted"/>
<dbReference type="EMBL" id="RCZY01000002">
    <property type="protein sequence ID" value="RRE43164.1"/>
    <property type="molecule type" value="Genomic_DNA"/>
</dbReference>
<reference evidence="1 2" key="1">
    <citation type="journal article" date="2019" name="Antimicrob. Agents Chemother.">
        <title>Applying Rapid Whole Genome Sequencing to Predict Phenotypic Antimicrobial Susceptibility Testing Results Among Carbapenem-Resistant Klebsiella pneumoniae Clinical Isolates.</title>
        <authorList>
            <person name="Tamma P.D."/>
            <person name="Fan Y."/>
            <person name="Bergman Y."/>
            <person name="Pertea G."/>
            <person name="Kazmi A."/>
            <person name="Lewis S."/>
            <person name="Carroll K.C."/>
            <person name="Schatz M.C."/>
            <person name="Timp W."/>
            <person name="Simner P.J."/>
        </authorList>
    </citation>
    <scope>NUCLEOTIDE SEQUENCE [LARGE SCALE GENOMIC DNA]</scope>
    <source>
        <strain evidence="1 2">KLPN_33</strain>
    </source>
</reference>
<evidence type="ECO:0000313" key="2">
    <source>
        <dbReference type="Proteomes" id="UP000272440"/>
    </source>
</evidence>
<evidence type="ECO:0000313" key="1">
    <source>
        <dbReference type="EMBL" id="RRE43164.1"/>
    </source>
</evidence>
<accession>A0A3P2EIX7</accession>
<gene>
    <name evidence="1" type="ORF">EAO28_02680</name>
</gene>